<comment type="caution">
    <text evidence="5">The sequence shown here is derived from an EMBL/GenBank/DDBJ whole genome shotgun (WGS) entry which is preliminary data.</text>
</comment>
<evidence type="ECO:0000256" key="1">
    <source>
        <dbReference type="SAM" id="Coils"/>
    </source>
</evidence>
<dbReference type="PANTHER" id="PTHR33678:SF1">
    <property type="entry name" value="BLL1576 PROTEIN"/>
    <property type="match status" value="1"/>
</dbReference>
<feature type="compositionally biased region" description="Basic residues" evidence="2">
    <location>
        <begin position="74"/>
        <end position="87"/>
    </location>
</feature>
<reference evidence="5 6" key="1">
    <citation type="journal article" date="2011" name="Stand. Genomic Sci.">
        <title>Non-contiguous finished genome sequence and contextual data of the filamentous soil bacterium Ktedonobacter racemifer type strain (SOSP1-21).</title>
        <authorList>
            <person name="Chang Y.J."/>
            <person name="Land M."/>
            <person name="Hauser L."/>
            <person name="Chertkov O."/>
            <person name="Del Rio T.G."/>
            <person name="Nolan M."/>
            <person name="Copeland A."/>
            <person name="Tice H."/>
            <person name="Cheng J.F."/>
            <person name="Lucas S."/>
            <person name="Han C."/>
            <person name="Goodwin L."/>
            <person name="Pitluck S."/>
            <person name="Ivanova N."/>
            <person name="Ovchinikova G."/>
            <person name="Pati A."/>
            <person name="Chen A."/>
            <person name="Palaniappan K."/>
            <person name="Mavromatis K."/>
            <person name="Liolios K."/>
            <person name="Brettin T."/>
            <person name="Fiebig A."/>
            <person name="Rohde M."/>
            <person name="Abt B."/>
            <person name="Goker M."/>
            <person name="Detter J.C."/>
            <person name="Woyke T."/>
            <person name="Bristow J."/>
            <person name="Eisen J.A."/>
            <person name="Markowitz V."/>
            <person name="Hugenholtz P."/>
            <person name="Kyrpides N.C."/>
            <person name="Klenk H.P."/>
            <person name="Lapidus A."/>
        </authorList>
    </citation>
    <scope>NUCLEOTIDE SEQUENCE [LARGE SCALE GENOMIC DNA]</scope>
    <source>
        <strain evidence="6">DSM 44963</strain>
    </source>
</reference>
<feature type="domain" description="Transposase IS66 central" evidence="3">
    <location>
        <begin position="174"/>
        <end position="456"/>
    </location>
</feature>
<organism evidence="5 6">
    <name type="scientific">Ktedonobacter racemifer DSM 44963</name>
    <dbReference type="NCBI Taxonomy" id="485913"/>
    <lineage>
        <taxon>Bacteria</taxon>
        <taxon>Bacillati</taxon>
        <taxon>Chloroflexota</taxon>
        <taxon>Ktedonobacteria</taxon>
        <taxon>Ktedonobacterales</taxon>
        <taxon>Ktedonobacteraceae</taxon>
        <taxon>Ktedonobacter</taxon>
    </lineage>
</organism>
<dbReference type="Pfam" id="PF03050">
    <property type="entry name" value="DDE_Tnp_IS66"/>
    <property type="match status" value="1"/>
</dbReference>
<keyword evidence="6" id="KW-1185">Reference proteome</keyword>
<accession>D6U250</accession>
<sequence length="494" mass="55941">MTEEEAKLLRQAHAELKDAYARLKEESEQKDRRIEELEGLLMRAVLRIDELERRLAKDSHNSSKPPSSDGLGRKPGKQRTKRRKRSGGQKGHQGHTLMQVLTPDTVITHRPTHCGHCQCDLREETGRVKECRQLHDLPELRLLVQEHQIEEVCCPACQHLTPGSFPLGVDAPAQYGPGVQALAIYLSHFQLLPLERVCEALANLCQCHLSEGTLVNWITKAAKTLEPTIQHIKTLLLASSLQHADETGIRVKGLLHWMHVNGTRWLTLYSWHRKRGQEALEHIGIWPHFRGRMMHDRWASYDRYPCAHSLCGAHLLRDCLYVAEQEKQPWAQEMFDLLLSMAKAAEQWRGQGAKEIPQEERESWIAQYFSVLVSGFAAHSAQAPPEHGIMPKRPGRKKQDASKNLLDALLKRADQVLGFLEDLTVPFTNNLAERDLRMMKVQQKISGTFRSAEGATAFCVIRSYLSTMRKQGRSLFGAMVAVVAGSPFPVAWGT</sequence>
<keyword evidence="1" id="KW-0175">Coiled coil</keyword>
<dbReference type="InterPro" id="IPR045618">
    <property type="entry name" value="DUF6444"/>
</dbReference>
<proteinExistence type="predicted"/>
<dbReference type="PANTHER" id="PTHR33678">
    <property type="entry name" value="BLL1576 PROTEIN"/>
    <property type="match status" value="1"/>
</dbReference>
<dbReference type="EMBL" id="ADVG01000004">
    <property type="protein sequence ID" value="EFH82718.1"/>
    <property type="molecule type" value="Genomic_DNA"/>
</dbReference>
<evidence type="ECO:0000259" key="4">
    <source>
        <dbReference type="Pfam" id="PF20042"/>
    </source>
</evidence>
<gene>
    <name evidence="5" type="ORF">Krac_3558</name>
</gene>
<feature type="coiled-coil region" evidence="1">
    <location>
        <begin position="6"/>
        <end position="54"/>
    </location>
</feature>
<dbReference type="STRING" id="485913.Krac_3558"/>
<dbReference type="RefSeq" id="WP_007921058.1">
    <property type="nucleotide sequence ID" value="NZ_ADVG01000004.1"/>
</dbReference>
<dbReference type="InterPro" id="IPR004291">
    <property type="entry name" value="Transposase_IS66_central"/>
</dbReference>
<dbReference type="Proteomes" id="UP000004508">
    <property type="component" value="Unassembled WGS sequence"/>
</dbReference>
<dbReference type="AlphaFoldDB" id="D6U250"/>
<dbReference type="InterPro" id="IPR052344">
    <property type="entry name" value="Transposase-related"/>
</dbReference>
<dbReference type="NCBIfam" id="NF033517">
    <property type="entry name" value="transpos_IS66"/>
    <property type="match status" value="1"/>
</dbReference>
<evidence type="ECO:0000313" key="5">
    <source>
        <dbReference type="EMBL" id="EFH82718.1"/>
    </source>
</evidence>
<name>D6U250_KTERA</name>
<dbReference type="Pfam" id="PF20042">
    <property type="entry name" value="DUF6444"/>
    <property type="match status" value="1"/>
</dbReference>
<protein>
    <submittedName>
        <fullName evidence="5">Transposase</fullName>
    </submittedName>
</protein>
<evidence type="ECO:0000256" key="2">
    <source>
        <dbReference type="SAM" id="MobiDB-lite"/>
    </source>
</evidence>
<evidence type="ECO:0000259" key="3">
    <source>
        <dbReference type="Pfam" id="PF03050"/>
    </source>
</evidence>
<feature type="region of interest" description="Disordered" evidence="2">
    <location>
        <begin position="54"/>
        <end position="98"/>
    </location>
</feature>
<feature type="domain" description="DUF6444" evidence="4">
    <location>
        <begin position="33"/>
        <end position="96"/>
    </location>
</feature>
<evidence type="ECO:0000313" key="6">
    <source>
        <dbReference type="Proteomes" id="UP000004508"/>
    </source>
</evidence>
<dbReference type="OrthoDB" id="151215at2"/>
<dbReference type="eggNOG" id="COG4467">
    <property type="taxonomic scope" value="Bacteria"/>
</dbReference>
<dbReference type="InParanoid" id="D6U250"/>